<dbReference type="PANTHER" id="PTHR43792">
    <property type="entry name" value="GNAT FAMILY, PUTATIVE (AFU_ORTHOLOGUE AFUA_3G00765)-RELATED-RELATED"/>
    <property type="match status" value="1"/>
</dbReference>
<dbReference type="RefSeq" id="XP_046016184.1">
    <property type="nucleotide sequence ID" value="XM_046151526.1"/>
</dbReference>
<feature type="domain" description="N-acetyltransferase" evidence="1">
    <location>
        <begin position="53"/>
        <end position="236"/>
    </location>
</feature>
<comment type="caution">
    <text evidence="2">The sequence shown here is derived from an EMBL/GenBank/DDBJ whole genome shotgun (WGS) entry which is preliminary data.</text>
</comment>
<dbReference type="AlphaFoldDB" id="A0A9P9BXH8"/>
<name>A0A9P9BXH8_9PEZI</name>
<dbReference type="Gene3D" id="3.40.630.30">
    <property type="match status" value="1"/>
</dbReference>
<dbReference type="InterPro" id="IPR051531">
    <property type="entry name" value="N-acetyltransferase"/>
</dbReference>
<dbReference type="Proteomes" id="UP000756346">
    <property type="component" value="Unassembled WGS sequence"/>
</dbReference>
<evidence type="ECO:0000313" key="2">
    <source>
        <dbReference type="EMBL" id="KAH7037063.1"/>
    </source>
</evidence>
<dbReference type="OrthoDB" id="4072826at2759"/>
<dbReference type="PROSITE" id="PS51186">
    <property type="entry name" value="GNAT"/>
    <property type="match status" value="1"/>
</dbReference>
<dbReference type="SUPFAM" id="SSF55729">
    <property type="entry name" value="Acyl-CoA N-acyltransferases (Nat)"/>
    <property type="match status" value="1"/>
</dbReference>
<dbReference type="InterPro" id="IPR000182">
    <property type="entry name" value="GNAT_dom"/>
</dbReference>
<protein>
    <submittedName>
        <fullName evidence="2">Acyl-CoA N-acyltransferase</fullName>
    </submittedName>
</protein>
<dbReference type="PANTHER" id="PTHR43792:SF1">
    <property type="entry name" value="N-ACETYLTRANSFERASE DOMAIN-CONTAINING PROTEIN"/>
    <property type="match status" value="1"/>
</dbReference>
<dbReference type="GO" id="GO:0016747">
    <property type="term" value="F:acyltransferase activity, transferring groups other than amino-acyl groups"/>
    <property type="evidence" value="ECO:0007669"/>
    <property type="project" value="InterPro"/>
</dbReference>
<dbReference type="GeneID" id="70181072"/>
<dbReference type="InterPro" id="IPR016181">
    <property type="entry name" value="Acyl_CoA_acyltransferase"/>
</dbReference>
<sequence length="264" mass="29792">MTASPQRTPMVTVQYSKSELDEASVLPWFSYQVSQPSDLPPVSARPPLRTSRLLIRAFVREDAEALHKLRADAELQQHSIVRGRPDESLEQTIHNIEQLLPPYDDCHWYFGAFLAETGELIGEGGLPDIHGRTTRSGWPEADFLIARDYQRQGYGTELFEAVMTSWWNLPRERRRRQLHPYVIPNHVPGAKLADCVVICHEAANKPAAAFFGKMAGEDEAALQGTFEDYDMREGRQQALTQWSGMTLANPILFVDPDEGSGDEE</sequence>
<accession>A0A9P9BXH8</accession>
<keyword evidence="3" id="KW-1185">Reference proteome</keyword>
<dbReference type="EMBL" id="JAGTJQ010000002">
    <property type="protein sequence ID" value="KAH7037063.1"/>
    <property type="molecule type" value="Genomic_DNA"/>
</dbReference>
<evidence type="ECO:0000259" key="1">
    <source>
        <dbReference type="PROSITE" id="PS51186"/>
    </source>
</evidence>
<proteinExistence type="predicted"/>
<dbReference type="Pfam" id="PF13302">
    <property type="entry name" value="Acetyltransf_3"/>
    <property type="match status" value="1"/>
</dbReference>
<reference evidence="2" key="1">
    <citation type="journal article" date="2021" name="Nat. Commun.">
        <title>Genetic determinants of endophytism in the Arabidopsis root mycobiome.</title>
        <authorList>
            <person name="Mesny F."/>
            <person name="Miyauchi S."/>
            <person name="Thiergart T."/>
            <person name="Pickel B."/>
            <person name="Atanasova L."/>
            <person name="Karlsson M."/>
            <person name="Huettel B."/>
            <person name="Barry K.W."/>
            <person name="Haridas S."/>
            <person name="Chen C."/>
            <person name="Bauer D."/>
            <person name="Andreopoulos W."/>
            <person name="Pangilinan J."/>
            <person name="LaButti K."/>
            <person name="Riley R."/>
            <person name="Lipzen A."/>
            <person name="Clum A."/>
            <person name="Drula E."/>
            <person name="Henrissat B."/>
            <person name="Kohler A."/>
            <person name="Grigoriev I.V."/>
            <person name="Martin F.M."/>
            <person name="Hacquard S."/>
        </authorList>
    </citation>
    <scope>NUCLEOTIDE SEQUENCE</scope>
    <source>
        <strain evidence="2">MPI-CAGE-CH-0230</strain>
    </source>
</reference>
<organism evidence="2 3">
    <name type="scientific">Microdochium trichocladiopsis</name>
    <dbReference type="NCBI Taxonomy" id="1682393"/>
    <lineage>
        <taxon>Eukaryota</taxon>
        <taxon>Fungi</taxon>
        <taxon>Dikarya</taxon>
        <taxon>Ascomycota</taxon>
        <taxon>Pezizomycotina</taxon>
        <taxon>Sordariomycetes</taxon>
        <taxon>Xylariomycetidae</taxon>
        <taxon>Xylariales</taxon>
        <taxon>Microdochiaceae</taxon>
        <taxon>Microdochium</taxon>
    </lineage>
</organism>
<evidence type="ECO:0000313" key="3">
    <source>
        <dbReference type="Proteomes" id="UP000756346"/>
    </source>
</evidence>
<gene>
    <name evidence="2" type="ORF">B0I36DRAFT_282727</name>
</gene>